<sequence>MSRPLTQPQFRRATFLAADFFCVGIAGGLRQESCPPNGNAEMEIFQDPALKRCYRTVKKLGRAAGAVFSEEMIDHLEERARHFDKVTGFKGLSDAFVELRSAREWILDIVDAISEEVSRLAREGSSMISLSSPRSAPCSVVEFQLEGPTVKDAWNSNSISRDHESQANVNARLPDTEHRRLPVFHGTGSLRGLSLADKVFERLGDIRTGNDHRHQQAQVVPTHESLPIVSTTFSPLRAFLWALFYSEVIQSVPIGDWNIGEKKQWECQGHTHAGVTVCEFLPSICATEKPRQTVYLTPEGRESAWYEIVRRLDASELGTAIPSEIIWSQLSPIHGTAQKEWPNVIHSQEFGTIRKTLASCVRQWWGSVWFGGSIGLLRESYRRTYSISFKQVDRAVPVVPQFMRIGL</sequence>
<evidence type="ECO:0000313" key="2">
    <source>
        <dbReference type="Proteomes" id="UP001174936"/>
    </source>
</evidence>
<dbReference type="AlphaFoldDB" id="A0AA40CQC9"/>
<proteinExistence type="predicted"/>
<gene>
    <name evidence="1" type="ORF">B0T16DRAFT_390313</name>
</gene>
<evidence type="ECO:0000313" key="1">
    <source>
        <dbReference type="EMBL" id="KAK0645758.1"/>
    </source>
</evidence>
<comment type="caution">
    <text evidence="1">The sequence shown here is derived from an EMBL/GenBank/DDBJ whole genome shotgun (WGS) entry which is preliminary data.</text>
</comment>
<accession>A0AA40CQC9</accession>
<dbReference type="EMBL" id="JAULSV010000004">
    <property type="protein sequence ID" value="KAK0645758.1"/>
    <property type="molecule type" value="Genomic_DNA"/>
</dbReference>
<name>A0AA40CQC9_9PEZI</name>
<protein>
    <submittedName>
        <fullName evidence="1">Uncharacterized protein</fullName>
    </submittedName>
</protein>
<dbReference type="Proteomes" id="UP001174936">
    <property type="component" value="Unassembled WGS sequence"/>
</dbReference>
<keyword evidence="2" id="KW-1185">Reference proteome</keyword>
<reference evidence="1" key="1">
    <citation type="submission" date="2023-06" db="EMBL/GenBank/DDBJ databases">
        <title>Genome-scale phylogeny and comparative genomics of the fungal order Sordariales.</title>
        <authorList>
            <consortium name="Lawrence Berkeley National Laboratory"/>
            <person name="Hensen N."/>
            <person name="Bonometti L."/>
            <person name="Westerberg I."/>
            <person name="Brannstrom I.O."/>
            <person name="Guillou S."/>
            <person name="Cros-Aarteil S."/>
            <person name="Calhoun S."/>
            <person name="Haridas S."/>
            <person name="Kuo A."/>
            <person name="Mondo S."/>
            <person name="Pangilinan J."/>
            <person name="Riley R."/>
            <person name="Labutti K."/>
            <person name="Andreopoulos B."/>
            <person name="Lipzen A."/>
            <person name="Chen C."/>
            <person name="Yanf M."/>
            <person name="Daum C."/>
            <person name="Ng V."/>
            <person name="Clum A."/>
            <person name="Steindorff A."/>
            <person name="Ohm R."/>
            <person name="Martin F."/>
            <person name="Silar P."/>
            <person name="Natvig D."/>
            <person name="Lalanne C."/>
            <person name="Gautier V."/>
            <person name="Ament-Velasquez S.L."/>
            <person name="Kruys A."/>
            <person name="Hutchinson M.I."/>
            <person name="Powell A.J."/>
            <person name="Barry K."/>
            <person name="Miller A.N."/>
            <person name="Grigoriev I.V."/>
            <person name="Debuchy R."/>
            <person name="Gladieux P."/>
            <person name="Thoren M.H."/>
            <person name="Johannesson H."/>
        </authorList>
    </citation>
    <scope>NUCLEOTIDE SEQUENCE</scope>
    <source>
        <strain evidence="1">SMH2532-1</strain>
    </source>
</reference>
<organism evidence="1 2">
    <name type="scientific">Cercophora newfieldiana</name>
    <dbReference type="NCBI Taxonomy" id="92897"/>
    <lineage>
        <taxon>Eukaryota</taxon>
        <taxon>Fungi</taxon>
        <taxon>Dikarya</taxon>
        <taxon>Ascomycota</taxon>
        <taxon>Pezizomycotina</taxon>
        <taxon>Sordariomycetes</taxon>
        <taxon>Sordariomycetidae</taxon>
        <taxon>Sordariales</taxon>
        <taxon>Lasiosphaeriaceae</taxon>
        <taxon>Cercophora</taxon>
    </lineage>
</organism>